<comment type="function">
    <text evidence="3">Catalyzes the hydrolysis of 5-hydroxyisourate (HIU) to 2-oxo-4-hydroxy-4-carboxy-5-ureidoimidazoline (OHCU).</text>
</comment>
<dbReference type="OrthoDB" id="9800909at2"/>
<evidence type="ECO:0000259" key="13">
    <source>
        <dbReference type="Pfam" id="PF09349"/>
    </source>
</evidence>
<dbReference type="SUPFAM" id="SSF49472">
    <property type="entry name" value="Transthyretin (synonym: prealbumin)"/>
    <property type="match status" value="1"/>
</dbReference>
<dbReference type="FunFam" id="2.60.40.180:FF:000005">
    <property type="entry name" value="5-hydroxyisourate hydrolase"/>
    <property type="match status" value="1"/>
</dbReference>
<keyword evidence="8" id="KW-0210">Decarboxylase</keyword>
<reference evidence="14 15" key="1">
    <citation type="submission" date="2017-03" db="EMBL/GenBank/DDBJ databases">
        <authorList>
            <person name="Safronova V.I."/>
            <person name="Sazanova A.L."/>
            <person name="Chirak E.R."/>
        </authorList>
    </citation>
    <scope>NUCLEOTIDE SEQUENCE [LARGE SCALE GENOMIC DNA]</scope>
    <source>
        <strain evidence="14 15">Opo-243</strain>
    </source>
</reference>
<dbReference type="Gene3D" id="1.10.3330.10">
    <property type="entry name" value="Oxo-4-hydroxy-4-carboxy-5-ureidoimidazoline decarboxylase"/>
    <property type="match status" value="1"/>
</dbReference>
<evidence type="ECO:0000256" key="7">
    <source>
        <dbReference type="ARBA" id="ARBA00022631"/>
    </source>
</evidence>
<dbReference type="InterPro" id="IPR036817">
    <property type="entry name" value="Transthyretin/HIU_hydrolase_sf"/>
</dbReference>
<evidence type="ECO:0000313" key="15">
    <source>
        <dbReference type="Proteomes" id="UP000290819"/>
    </source>
</evidence>
<dbReference type="SUPFAM" id="SSF158694">
    <property type="entry name" value="UraD-Like"/>
    <property type="match status" value="1"/>
</dbReference>
<evidence type="ECO:0000256" key="3">
    <source>
        <dbReference type="ARBA" id="ARBA00002704"/>
    </source>
</evidence>
<evidence type="ECO:0000256" key="9">
    <source>
        <dbReference type="ARBA" id="ARBA00022801"/>
    </source>
</evidence>
<feature type="binding site" evidence="11">
    <location>
        <position position="223"/>
    </location>
    <ligand>
        <name>substrate</name>
    </ligand>
</feature>
<dbReference type="AlphaFoldDB" id="A0A4Q1UM90"/>
<evidence type="ECO:0000313" key="14">
    <source>
        <dbReference type="EMBL" id="RXT36616.1"/>
    </source>
</evidence>
<feature type="domain" description="Oxo-4-hydroxy-4-carboxy-5-ureidoimidazoline decarboxylase" evidence="13">
    <location>
        <begin position="11"/>
        <end position="166"/>
    </location>
</feature>
<evidence type="ECO:0000256" key="10">
    <source>
        <dbReference type="ARBA" id="ARBA00023239"/>
    </source>
</evidence>
<dbReference type="CDD" id="cd05822">
    <property type="entry name" value="TLP_HIUase"/>
    <property type="match status" value="1"/>
</dbReference>
<dbReference type="InterPro" id="IPR014306">
    <property type="entry name" value="Hydroxyisourate_hydrolase"/>
</dbReference>
<dbReference type="GO" id="GO:0006144">
    <property type="term" value="P:purine nucleobase metabolic process"/>
    <property type="evidence" value="ECO:0007669"/>
    <property type="project" value="UniProtKB-KW"/>
</dbReference>
<dbReference type="InterPro" id="IPR036778">
    <property type="entry name" value="OHCU_decarboxylase_sf"/>
</dbReference>
<evidence type="ECO:0000256" key="8">
    <source>
        <dbReference type="ARBA" id="ARBA00022793"/>
    </source>
</evidence>
<dbReference type="PANTHER" id="PTHR43466:SF1">
    <property type="entry name" value="2-OXO-4-HYDROXY-4-CARBOXY-5-UREIDOIMIDAZOLINE DECARBOXYLASE-RELATED"/>
    <property type="match status" value="1"/>
</dbReference>
<keyword evidence="9" id="KW-0378">Hydrolase</keyword>
<dbReference type="PROSITE" id="PS00769">
    <property type="entry name" value="TRANSTHYRETIN_2"/>
    <property type="match status" value="1"/>
</dbReference>
<dbReference type="PROSITE" id="PS00768">
    <property type="entry name" value="TRANSTHYRETIN_1"/>
    <property type="match status" value="1"/>
</dbReference>
<dbReference type="Proteomes" id="UP000290819">
    <property type="component" value="Unassembled WGS sequence"/>
</dbReference>
<comment type="pathway">
    <text evidence="4">Purine metabolism; urate degradation; (S)-allantoin from urate: step 3/3.</text>
</comment>
<sequence>MSQIALSDLNVASFDDFVAVLENVVEYSPWIAQEAAARRPFAGINPLLDAIKAAIASAEPEVQLALIRAHPDLANKTQRAAGLTPDSSAEQNSAGLDRLSDAEYAAFERANNAYREKFGFPYIVCARRHTKDSILRDFEARLQNIAKTETRRALEEISRIAALRLDQLVIADDKLKVHGRLSTHVLDNHAGKPAPGIPVELVELAALGESRVIARTVTNADGRTDQPLIGGRPLPIGRYELRFSVAKYYAERNVPLSDPPFLDEIPLRFAISEPENHYHVPLLVTPWSYSTYRGS</sequence>
<comment type="subunit">
    <text evidence="6">Homotetramer.</text>
</comment>
<feature type="binding site" evidence="11">
    <location>
        <position position="184"/>
    </location>
    <ligand>
        <name>substrate</name>
    </ligand>
</feature>
<gene>
    <name evidence="14" type="ORF">B5V03_33790</name>
</gene>
<keyword evidence="10" id="KW-0456">Lyase</keyword>
<dbReference type="NCBIfam" id="TIGR02962">
    <property type="entry name" value="hdxy_isourate"/>
    <property type="match status" value="1"/>
</dbReference>
<dbReference type="NCBIfam" id="TIGR03164">
    <property type="entry name" value="UHCUDC"/>
    <property type="match status" value="1"/>
</dbReference>
<evidence type="ECO:0000256" key="6">
    <source>
        <dbReference type="ARBA" id="ARBA00011881"/>
    </source>
</evidence>
<keyword evidence="7" id="KW-0659">Purine metabolism</keyword>
<evidence type="ECO:0000256" key="2">
    <source>
        <dbReference type="ARBA" id="ARBA00001163"/>
    </source>
</evidence>
<protein>
    <submittedName>
        <fullName evidence="14">OHCU decarboxylase</fullName>
    </submittedName>
</protein>
<dbReference type="InterPro" id="IPR000895">
    <property type="entry name" value="Transthyretin/HIU_hydrolase"/>
</dbReference>
<evidence type="ECO:0000256" key="11">
    <source>
        <dbReference type="PIRSR" id="PIRSR600895-51"/>
    </source>
</evidence>
<dbReference type="PRINTS" id="PR00189">
    <property type="entry name" value="TRNSTHYRETIN"/>
</dbReference>
<dbReference type="GO" id="GO:0000255">
    <property type="term" value="P:allantoin metabolic process"/>
    <property type="evidence" value="ECO:0007669"/>
    <property type="project" value="InterPro"/>
</dbReference>
<dbReference type="InterPro" id="IPR023419">
    <property type="entry name" value="Transthyretin_CS"/>
</dbReference>
<comment type="catalytic activity">
    <reaction evidence="1">
        <text>5-hydroxyisourate + H2O = 5-hydroxy-2-oxo-4-ureido-2,5-dihydro-1H-imidazole-5-carboxylate + H(+)</text>
        <dbReference type="Rhea" id="RHEA:23736"/>
        <dbReference type="ChEBI" id="CHEBI:15377"/>
        <dbReference type="ChEBI" id="CHEBI:15378"/>
        <dbReference type="ChEBI" id="CHEBI:18072"/>
        <dbReference type="ChEBI" id="CHEBI:58639"/>
        <dbReference type="EC" id="3.5.2.17"/>
    </reaction>
</comment>
<evidence type="ECO:0000259" key="12">
    <source>
        <dbReference type="Pfam" id="PF00576"/>
    </source>
</evidence>
<dbReference type="EMBL" id="MZXW01000050">
    <property type="protein sequence ID" value="RXT36616.1"/>
    <property type="molecule type" value="Genomic_DNA"/>
</dbReference>
<keyword evidence="15" id="KW-1185">Reference proteome</keyword>
<evidence type="ECO:0000256" key="4">
    <source>
        <dbReference type="ARBA" id="ARBA00004754"/>
    </source>
</evidence>
<feature type="binding site" evidence="11">
    <location>
        <position position="292"/>
    </location>
    <ligand>
        <name>substrate</name>
    </ligand>
</feature>
<dbReference type="RefSeq" id="WP_129274750.1">
    <property type="nucleotide sequence ID" value="NZ_MZXW01000050.1"/>
</dbReference>
<accession>A0A4Q1UM90</accession>
<dbReference type="Pfam" id="PF09349">
    <property type="entry name" value="OHCU_decarbox"/>
    <property type="match status" value="1"/>
</dbReference>
<dbReference type="UniPathway" id="UPA00394">
    <property type="reaction ID" value="UER00652"/>
</dbReference>
<evidence type="ECO:0000256" key="1">
    <source>
        <dbReference type="ARBA" id="ARBA00001043"/>
    </source>
</evidence>
<dbReference type="InterPro" id="IPR017580">
    <property type="entry name" value="OHCU_decarboxylase-1"/>
</dbReference>
<dbReference type="InterPro" id="IPR023416">
    <property type="entry name" value="Transthyretin/HIU_hydrolase_d"/>
</dbReference>
<evidence type="ECO:0000256" key="5">
    <source>
        <dbReference type="ARBA" id="ARBA00009850"/>
    </source>
</evidence>
<organism evidence="14 15">
    <name type="scientific">Bradyrhizobium betae</name>
    <dbReference type="NCBI Taxonomy" id="244734"/>
    <lineage>
        <taxon>Bacteria</taxon>
        <taxon>Pseudomonadati</taxon>
        <taxon>Pseudomonadota</taxon>
        <taxon>Alphaproteobacteria</taxon>
        <taxon>Hyphomicrobiales</taxon>
        <taxon>Nitrobacteraceae</taxon>
        <taxon>Bradyrhizobium</taxon>
    </lineage>
</organism>
<comment type="caution">
    <text evidence="14">The sequence shown here is derived from an EMBL/GenBank/DDBJ whole genome shotgun (WGS) entry which is preliminary data.</text>
</comment>
<dbReference type="PANTHER" id="PTHR43466">
    <property type="entry name" value="2-OXO-4-HYDROXY-4-CARBOXY-5-UREIDOIMIDAZOLINE DECARBOXYLASE-RELATED"/>
    <property type="match status" value="1"/>
</dbReference>
<comment type="similarity">
    <text evidence="5">Belongs to the transthyretin family. 5-hydroxyisourate hydrolase subfamily.</text>
</comment>
<dbReference type="Gene3D" id="2.60.40.180">
    <property type="entry name" value="Transthyretin/hydroxyisourate hydrolase domain"/>
    <property type="match status" value="1"/>
</dbReference>
<dbReference type="GO" id="GO:0033971">
    <property type="term" value="F:hydroxyisourate hydrolase activity"/>
    <property type="evidence" value="ECO:0007669"/>
    <property type="project" value="UniProtKB-EC"/>
</dbReference>
<name>A0A4Q1UM90_9BRAD</name>
<feature type="domain" description="Transthyretin/hydroxyisourate hydrolase" evidence="12">
    <location>
        <begin position="181"/>
        <end position="294"/>
    </location>
</feature>
<dbReference type="InterPro" id="IPR018020">
    <property type="entry name" value="OHCU_decarboxylase"/>
</dbReference>
<dbReference type="Pfam" id="PF00576">
    <property type="entry name" value="Transthyretin"/>
    <property type="match status" value="1"/>
</dbReference>
<dbReference type="GO" id="GO:0019628">
    <property type="term" value="P:urate catabolic process"/>
    <property type="evidence" value="ECO:0007669"/>
    <property type="project" value="UniProtKB-UniPathway"/>
</dbReference>
<dbReference type="GO" id="GO:0051997">
    <property type="term" value="F:2-oxo-4-hydroxy-4-carboxy-5-ureidoimidazoline decarboxylase activity"/>
    <property type="evidence" value="ECO:0007669"/>
    <property type="project" value="UniProtKB-EC"/>
</dbReference>
<proteinExistence type="inferred from homology"/>
<dbReference type="InterPro" id="IPR023418">
    <property type="entry name" value="Thyroxine_BS"/>
</dbReference>
<comment type="catalytic activity">
    <reaction evidence="2">
        <text>5-hydroxy-2-oxo-4-ureido-2,5-dihydro-1H-imidazole-5-carboxylate + H(+) = (S)-allantoin + CO2</text>
        <dbReference type="Rhea" id="RHEA:26301"/>
        <dbReference type="ChEBI" id="CHEBI:15378"/>
        <dbReference type="ChEBI" id="CHEBI:15678"/>
        <dbReference type="ChEBI" id="CHEBI:16526"/>
        <dbReference type="ChEBI" id="CHEBI:58639"/>
        <dbReference type="EC" id="4.1.1.97"/>
    </reaction>
</comment>